<dbReference type="EMBL" id="MCFL01000043">
    <property type="protein sequence ID" value="ORZ32705.1"/>
    <property type="molecule type" value="Genomic_DNA"/>
</dbReference>
<evidence type="ECO:0000256" key="5">
    <source>
        <dbReference type="ARBA" id="ARBA00023175"/>
    </source>
</evidence>
<evidence type="ECO:0000313" key="9">
    <source>
        <dbReference type="Proteomes" id="UP000193411"/>
    </source>
</evidence>
<feature type="compositionally biased region" description="Low complexity" evidence="7">
    <location>
        <begin position="316"/>
        <end position="326"/>
    </location>
</feature>
<organism evidence="8 9">
    <name type="scientific">Catenaria anguillulae PL171</name>
    <dbReference type="NCBI Taxonomy" id="765915"/>
    <lineage>
        <taxon>Eukaryota</taxon>
        <taxon>Fungi</taxon>
        <taxon>Fungi incertae sedis</taxon>
        <taxon>Blastocladiomycota</taxon>
        <taxon>Blastocladiomycetes</taxon>
        <taxon>Blastocladiales</taxon>
        <taxon>Catenariaceae</taxon>
        <taxon>Catenaria</taxon>
    </lineage>
</organism>
<feature type="coiled-coil region" evidence="6">
    <location>
        <begin position="569"/>
        <end position="664"/>
    </location>
</feature>
<keyword evidence="1" id="KW-0493">Microtubule</keyword>
<reference evidence="8 9" key="1">
    <citation type="submission" date="2016-07" db="EMBL/GenBank/DDBJ databases">
        <title>Pervasive Adenine N6-methylation of Active Genes in Fungi.</title>
        <authorList>
            <consortium name="DOE Joint Genome Institute"/>
            <person name="Mondo S.J."/>
            <person name="Dannebaum R.O."/>
            <person name="Kuo R.C."/>
            <person name="Labutti K."/>
            <person name="Haridas S."/>
            <person name="Kuo A."/>
            <person name="Salamov A."/>
            <person name="Ahrendt S.R."/>
            <person name="Lipzen A."/>
            <person name="Sullivan W."/>
            <person name="Andreopoulos W.B."/>
            <person name="Clum A."/>
            <person name="Lindquist E."/>
            <person name="Daum C."/>
            <person name="Ramamoorthy G.K."/>
            <person name="Gryganskyi A."/>
            <person name="Culley D."/>
            <person name="Magnuson J.K."/>
            <person name="James T.Y."/>
            <person name="O'Malley M.A."/>
            <person name="Stajich J.E."/>
            <person name="Spatafora J.W."/>
            <person name="Visel A."/>
            <person name="Grigoriev I.V."/>
        </authorList>
    </citation>
    <scope>NUCLEOTIDE SEQUENCE [LARGE SCALE GENOMIC DNA]</scope>
    <source>
        <strain evidence="8 9">PL171</strain>
    </source>
</reference>
<sequence>MADDSNSWDNAIDEILNSSADDIPSMPVNIMGTGTGTGDGVEPNPQLTSKPAEEFPAPPPAPATTLPPSLFSRDSLPLAGANDASAQMMGRPSLFGNTNSLFGDSSKPPAQTILFGPSTAATVQPAHESDDSDDDDNVLDLLDSPAAVPAKQPAFSPSTATPAPLFSATATSTATAKPALSPPPQSPTSATNADDHDPPLPDFLSMISGTSRGAGSEGGDARARRRRLLNLAQGQFGSGAAGESNELTIGGSDKQHAPVVDPLAALLGGTKSPTAPAKVTEKDHVPIEKPATTQAVEQQIPRDPLAGLLKPPRQRAAGGTATTMGTLSDHPPLHQSSTAQDPPPAIAAAPEVIATLPFLLPKPLQLATPAQASVPVPKPAANQVTQQLQLQKTQPDATHAALVAHIQSLESQLASLTAHNTTLHSDLTSLRTLLTSTQTQLSDTQAQLAHATSESASLLRSAHDQLTTAASAMTDRDKDALAMHLSAARELDARSKQVSEREVTLNEERDAVQRERDACAVERDRVAGLAEDAGKVLAKALAREAEVGEWARNEMARVKAERDAVVAMREAVEAELSAQRAEVMAMRERVEVARAECAKQVEEERRAVARERAEVAKVRMRVEEEKEAVKKWKSDVERGCAEAAKAMELEANELARKAERVARDEAKVGVLMHKVQVAESRICVEREAVEDRAREVVRLLEDARGVYARAVAERREAARMHREADEWRRNGREGFEEEREKVKLEWEKVKEERKRVEVQIAELARKAVAQDPFAAHELALAAPSHQHQHQPMAPPSPVSPGQSAISVEDVDAAILDDCRPKVQYIPRRFHPAPSDISFDSMLSP</sequence>
<feature type="region of interest" description="Disordered" evidence="7">
    <location>
        <begin position="18"/>
        <end position="84"/>
    </location>
</feature>
<dbReference type="PANTHER" id="PTHR37739">
    <property type="entry name" value="KINESIN-LIKE PROTEIN KIN-12D"/>
    <property type="match status" value="1"/>
</dbReference>
<keyword evidence="3" id="KW-0067">ATP-binding</keyword>
<feature type="compositionally biased region" description="Low complexity" evidence="7">
    <location>
        <begin position="153"/>
        <end position="179"/>
    </location>
</feature>
<dbReference type="GO" id="GO:0005524">
    <property type="term" value="F:ATP binding"/>
    <property type="evidence" value="ECO:0007669"/>
    <property type="project" value="UniProtKB-KW"/>
</dbReference>
<evidence type="ECO:0000256" key="1">
    <source>
        <dbReference type="ARBA" id="ARBA00022701"/>
    </source>
</evidence>
<evidence type="ECO:0000256" key="4">
    <source>
        <dbReference type="ARBA" id="ARBA00023054"/>
    </source>
</evidence>
<evidence type="ECO:0000256" key="2">
    <source>
        <dbReference type="ARBA" id="ARBA00022741"/>
    </source>
</evidence>
<evidence type="ECO:0000256" key="7">
    <source>
        <dbReference type="SAM" id="MobiDB-lite"/>
    </source>
</evidence>
<accession>A0A1Y2HDT3</accession>
<dbReference type="Proteomes" id="UP000193411">
    <property type="component" value="Unassembled WGS sequence"/>
</dbReference>
<gene>
    <name evidence="8" type="ORF">BCR44DRAFT_95954</name>
</gene>
<feature type="region of interest" description="Disordered" evidence="7">
    <location>
        <begin position="490"/>
        <end position="509"/>
    </location>
</feature>
<evidence type="ECO:0000256" key="3">
    <source>
        <dbReference type="ARBA" id="ARBA00022840"/>
    </source>
</evidence>
<protein>
    <submittedName>
        <fullName evidence="8">Uncharacterized protein</fullName>
    </submittedName>
</protein>
<dbReference type="PANTHER" id="PTHR37739:SF8">
    <property type="entry name" value="KINESIN-LIKE PROTEIN KIN-12D"/>
    <property type="match status" value="1"/>
</dbReference>
<feature type="coiled-coil region" evidence="6">
    <location>
        <begin position="710"/>
        <end position="766"/>
    </location>
</feature>
<dbReference type="InterPro" id="IPR044986">
    <property type="entry name" value="KIF15/KIN-12"/>
</dbReference>
<keyword evidence="4 6" id="KW-0175">Coiled coil</keyword>
<dbReference type="GO" id="GO:0005874">
    <property type="term" value="C:microtubule"/>
    <property type="evidence" value="ECO:0007669"/>
    <property type="project" value="UniProtKB-KW"/>
</dbReference>
<name>A0A1Y2HDT3_9FUNG</name>
<comment type="caution">
    <text evidence="8">The sequence shown here is derived from an EMBL/GenBank/DDBJ whole genome shotgun (WGS) entry which is preliminary data.</text>
</comment>
<evidence type="ECO:0000256" key="6">
    <source>
        <dbReference type="SAM" id="Coils"/>
    </source>
</evidence>
<keyword evidence="5" id="KW-0505">Motor protein</keyword>
<feature type="region of interest" description="Disordered" evidence="7">
    <location>
        <begin position="784"/>
        <end position="803"/>
    </location>
</feature>
<dbReference type="AlphaFoldDB" id="A0A1Y2HDT3"/>
<feature type="region of interest" description="Disordered" evidence="7">
    <location>
        <begin position="99"/>
        <end position="344"/>
    </location>
</feature>
<proteinExistence type="predicted"/>
<evidence type="ECO:0000313" key="8">
    <source>
        <dbReference type="EMBL" id="ORZ32705.1"/>
    </source>
</evidence>
<keyword evidence="9" id="KW-1185">Reference proteome</keyword>
<keyword evidence="2" id="KW-0547">Nucleotide-binding</keyword>